<comment type="caution">
    <text evidence="1">The sequence shown here is derived from an EMBL/GenBank/DDBJ whole genome shotgun (WGS) entry which is preliminary data.</text>
</comment>
<evidence type="ECO:0000313" key="1">
    <source>
        <dbReference type="EMBL" id="KAK7499726.1"/>
    </source>
</evidence>
<organism evidence="1 2">
    <name type="scientific">Batillaria attramentaria</name>
    <dbReference type="NCBI Taxonomy" id="370345"/>
    <lineage>
        <taxon>Eukaryota</taxon>
        <taxon>Metazoa</taxon>
        <taxon>Spiralia</taxon>
        <taxon>Lophotrochozoa</taxon>
        <taxon>Mollusca</taxon>
        <taxon>Gastropoda</taxon>
        <taxon>Caenogastropoda</taxon>
        <taxon>Sorbeoconcha</taxon>
        <taxon>Cerithioidea</taxon>
        <taxon>Batillariidae</taxon>
        <taxon>Batillaria</taxon>
    </lineage>
</organism>
<accession>A0ABD0LKI8</accession>
<evidence type="ECO:0000313" key="2">
    <source>
        <dbReference type="Proteomes" id="UP001519460"/>
    </source>
</evidence>
<reference evidence="1 2" key="1">
    <citation type="journal article" date="2023" name="Sci. Data">
        <title>Genome assembly of the Korean intertidal mud-creeper Batillaria attramentaria.</title>
        <authorList>
            <person name="Patra A.K."/>
            <person name="Ho P.T."/>
            <person name="Jun S."/>
            <person name="Lee S.J."/>
            <person name="Kim Y."/>
            <person name="Won Y.J."/>
        </authorList>
    </citation>
    <scope>NUCLEOTIDE SEQUENCE [LARGE SCALE GENOMIC DNA]</scope>
    <source>
        <strain evidence="1">Wonlab-2016</strain>
    </source>
</reference>
<proteinExistence type="predicted"/>
<gene>
    <name evidence="1" type="ORF">BaRGS_00009067</name>
</gene>
<dbReference type="Proteomes" id="UP001519460">
    <property type="component" value="Unassembled WGS sequence"/>
</dbReference>
<name>A0ABD0LKI8_9CAEN</name>
<dbReference type="EMBL" id="JACVVK020000042">
    <property type="protein sequence ID" value="KAK7499726.1"/>
    <property type="molecule type" value="Genomic_DNA"/>
</dbReference>
<dbReference type="AlphaFoldDB" id="A0ABD0LKI8"/>
<sequence length="139" mass="15528">MSQHTTDQTPQNDVPFSQLELETCTATAARQSLTVKAAVRNRYQWTPATVLRISAYPDVVSEWQDGVIQHNTTTPFGARGRRICRRGQCVIALFSPAFHAHNKDGPSQLSHSELVCYSEEKTECRVSANTAPHPQLSKY</sequence>
<protein>
    <submittedName>
        <fullName evidence="1">Uncharacterized protein</fullName>
    </submittedName>
</protein>
<keyword evidence="2" id="KW-1185">Reference proteome</keyword>